<dbReference type="PROSITE" id="PS51402">
    <property type="entry name" value="CATALASE_3"/>
    <property type="match status" value="1"/>
</dbReference>
<dbReference type="CDD" id="cd08154">
    <property type="entry name" value="catalase_clade_1"/>
    <property type="match status" value="1"/>
</dbReference>
<evidence type="ECO:0000256" key="2">
    <source>
        <dbReference type="ARBA" id="ARBA00012314"/>
    </source>
</evidence>
<dbReference type="InterPro" id="IPR002226">
    <property type="entry name" value="Catalase_haem_BS"/>
</dbReference>
<dbReference type="GO" id="GO:0005737">
    <property type="term" value="C:cytoplasm"/>
    <property type="evidence" value="ECO:0007669"/>
    <property type="project" value="TreeGrafter"/>
</dbReference>
<feature type="compositionally biased region" description="Polar residues" evidence="3">
    <location>
        <begin position="17"/>
        <end position="33"/>
    </location>
</feature>
<dbReference type="PANTHER" id="PTHR11465:SF23">
    <property type="entry name" value="CATALASE-2"/>
    <property type="match status" value="1"/>
</dbReference>
<feature type="non-terminal residue" evidence="5">
    <location>
        <position position="408"/>
    </location>
</feature>
<dbReference type="PROSITE" id="PS00437">
    <property type="entry name" value="CATALASE_1"/>
    <property type="match status" value="1"/>
</dbReference>
<dbReference type="AlphaFoldDB" id="A0A520KW27"/>
<dbReference type="EMBL" id="RXIL01000100">
    <property type="protein sequence ID" value="RZN68666.1"/>
    <property type="molecule type" value="Genomic_DNA"/>
</dbReference>
<feature type="compositionally biased region" description="Basic and acidic residues" evidence="3">
    <location>
        <begin position="1"/>
        <end position="16"/>
    </location>
</feature>
<reference evidence="5 6" key="1">
    <citation type="journal article" date="2019" name="Nat. Microbiol.">
        <title>Wide diversity of methane and short-chain alkane metabolisms in uncultured archaea.</title>
        <authorList>
            <person name="Borrel G."/>
            <person name="Adam P.S."/>
            <person name="McKay L.J."/>
            <person name="Chen L.X."/>
            <person name="Sierra-Garcia I.N."/>
            <person name="Sieber C.M."/>
            <person name="Letourneur Q."/>
            <person name="Ghozlane A."/>
            <person name="Andersen G.L."/>
            <person name="Li W.J."/>
            <person name="Hallam S.J."/>
            <person name="Muyzer G."/>
            <person name="de Oliveira V.M."/>
            <person name="Inskeep W.P."/>
            <person name="Banfield J.F."/>
            <person name="Gribaldo S."/>
        </authorList>
    </citation>
    <scope>NUCLEOTIDE SEQUENCE [LARGE SCALE GENOMIC DNA]</scope>
    <source>
        <strain evidence="5">NM1b</strain>
    </source>
</reference>
<dbReference type="Pfam" id="PF00199">
    <property type="entry name" value="Catalase"/>
    <property type="match status" value="1"/>
</dbReference>
<dbReference type="Proteomes" id="UP000320766">
    <property type="component" value="Unassembled WGS sequence"/>
</dbReference>
<dbReference type="Gene3D" id="2.40.180.10">
    <property type="entry name" value="Catalase core domain"/>
    <property type="match status" value="1"/>
</dbReference>
<dbReference type="SUPFAM" id="SSF56634">
    <property type="entry name" value="Heme-dependent catalase-like"/>
    <property type="match status" value="1"/>
</dbReference>
<dbReference type="EC" id="1.11.1.6" evidence="2"/>
<dbReference type="PRINTS" id="PR00067">
    <property type="entry name" value="CATALASE"/>
</dbReference>
<dbReference type="InterPro" id="IPR011614">
    <property type="entry name" value="Catalase_core"/>
</dbReference>
<comment type="cofactor">
    <cofactor evidence="1">
        <name>heme</name>
        <dbReference type="ChEBI" id="CHEBI:30413"/>
    </cofactor>
</comment>
<evidence type="ECO:0000256" key="3">
    <source>
        <dbReference type="SAM" id="MobiDB-lite"/>
    </source>
</evidence>
<accession>A0A520KW27</accession>
<dbReference type="PANTHER" id="PTHR11465">
    <property type="entry name" value="CATALASE"/>
    <property type="match status" value="1"/>
</dbReference>
<dbReference type="GO" id="GO:0004096">
    <property type="term" value="F:catalase activity"/>
    <property type="evidence" value="ECO:0007669"/>
    <property type="project" value="UniProtKB-EC"/>
</dbReference>
<feature type="region of interest" description="Disordered" evidence="3">
    <location>
        <begin position="1"/>
        <end position="36"/>
    </location>
</feature>
<feature type="region of interest" description="Disordered" evidence="3">
    <location>
        <begin position="385"/>
        <end position="408"/>
    </location>
</feature>
<dbReference type="GO" id="GO:0042744">
    <property type="term" value="P:hydrogen peroxide catabolic process"/>
    <property type="evidence" value="ECO:0007669"/>
    <property type="project" value="TreeGrafter"/>
</dbReference>
<evidence type="ECO:0000313" key="6">
    <source>
        <dbReference type="Proteomes" id="UP000320766"/>
    </source>
</evidence>
<dbReference type="InterPro" id="IPR018028">
    <property type="entry name" value="Catalase"/>
</dbReference>
<dbReference type="InterPro" id="IPR020835">
    <property type="entry name" value="Catalase_sf"/>
</dbReference>
<feature type="domain" description="Catalase core" evidence="4">
    <location>
        <begin position="18"/>
        <end position="401"/>
    </location>
</feature>
<dbReference type="PROSITE" id="PS00438">
    <property type="entry name" value="CATALASE_2"/>
    <property type="match status" value="1"/>
</dbReference>
<evidence type="ECO:0000256" key="1">
    <source>
        <dbReference type="ARBA" id="ARBA00001971"/>
    </source>
</evidence>
<evidence type="ECO:0000313" key="5">
    <source>
        <dbReference type="EMBL" id="RZN68666.1"/>
    </source>
</evidence>
<evidence type="ECO:0000259" key="4">
    <source>
        <dbReference type="SMART" id="SM01060"/>
    </source>
</evidence>
<name>A0A520KW27_9EURY</name>
<comment type="caution">
    <text evidence="5">The sequence shown here is derived from an EMBL/GenBank/DDBJ whole genome shotgun (WGS) entry which is preliminary data.</text>
</comment>
<dbReference type="InterPro" id="IPR024708">
    <property type="entry name" value="Catalase_AS"/>
</dbReference>
<organism evidence="5 6">
    <name type="scientific">Candidatus Methanolliviera hydrocarbonicum</name>
    <dbReference type="NCBI Taxonomy" id="2491085"/>
    <lineage>
        <taxon>Archaea</taxon>
        <taxon>Methanobacteriati</taxon>
        <taxon>Methanobacteriota</taxon>
        <taxon>Candidatus Methanoliparia</taxon>
        <taxon>Candidatus Methanoliparales</taxon>
        <taxon>Candidatus Methanollivieraceae</taxon>
        <taxon>Candidatus Methanolliviera</taxon>
    </lineage>
</organism>
<dbReference type="GO" id="GO:0042542">
    <property type="term" value="P:response to hydrogen peroxide"/>
    <property type="evidence" value="ECO:0007669"/>
    <property type="project" value="TreeGrafter"/>
</dbReference>
<sequence length="408" mass="46920">MYKKKEDESKGKEVKHLTTNQGAPVKDNQNSLTAGERGPALLEDYPLIEKLAHFDRERVPERVVHARGTGAHGYFEAYGNVSQYTYAKFLQDKGKRTPVFVRFSTVIHSKGSPETARDPRGFAVKFYTEEGNYDIAGNDLPIFFIRDAIKFPDVIHSLKPDPVTNIQDPRRYWDFFSQTPEATNMITYLWSDLGIPKDHRHMNGFGVNTFVWVNAKGERRYIKYHWITKQGVETLTRKEAEELGGKDPQHATRDLYNAIDTGDYPEWEVCVQLMDPEKEEKLDFDPLDDTKIWPEDEFPLLPIGKMVLNRNPENFFAEVEQAAFAPAVMVPGIEPSADKMLQGRMFAYPDTQRHRIGTNYMQIPINRPKVDVRNNQRDGYMTMKKQSGHINYEPSSLPDALKEAPPYP</sequence>
<proteinExistence type="predicted"/>
<protein>
    <recommendedName>
        <fullName evidence="2">catalase</fullName>
        <ecNumber evidence="2">1.11.1.6</ecNumber>
    </recommendedName>
</protein>
<dbReference type="SMART" id="SM01060">
    <property type="entry name" value="Catalase"/>
    <property type="match status" value="1"/>
</dbReference>
<dbReference type="GO" id="GO:0020037">
    <property type="term" value="F:heme binding"/>
    <property type="evidence" value="ECO:0007669"/>
    <property type="project" value="InterPro"/>
</dbReference>
<gene>
    <name evidence="5" type="ORF">EF807_05570</name>
</gene>